<organism evidence="2">
    <name type="scientific">Caenorhabditis brenneri</name>
    <name type="common">Nematode worm</name>
    <dbReference type="NCBI Taxonomy" id="135651"/>
    <lineage>
        <taxon>Eukaryota</taxon>
        <taxon>Metazoa</taxon>
        <taxon>Ecdysozoa</taxon>
        <taxon>Nematoda</taxon>
        <taxon>Chromadorea</taxon>
        <taxon>Rhabditida</taxon>
        <taxon>Rhabditina</taxon>
        <taxon>Rhabditomorpha</taxon>
        <taxon>Rhabditoidea</taxon>
        <taxon>Rhabditidae</taxon>
        <taxon>Peloderinae</taxon>
        <taxon>Caenorhabditis</taxon>
    </lineage>
</organism>
<dbReference type="HOGENOM" id="CLU_1714888_0_0_1"/>
<protein>
    <submittedName>
        <fullName evidence="1">Uncharacterized protein</fullName>
    </submittedName>
</protein>
<name>G0NV19_CAEBE</name>
<dbReference type="FunCoup" id="G0NV19">
    <property type="interactions" value="1142"/>
</dbReference>
<evidence type="ECO:0000313" key="1">
    <source>
        <dbReference type="EMBL" id="EGT38056.1"/>
    </source>
</evidence>
<keyword evidence="2" id="KW-1185">Reference proteome</keyword>
<reference evidence="2" key="1">
    <citation type="submission" date="2011-07" db="EMBL/GenBank/DDBJ databases">
        <authorList>
            <consortium name="Caenorhabditis brenneri Sequencing and Analysis Consortium"/>
            <person name="Wilson R.K."/>
        </authorList>
    </citation>
    <scope>NUCLEOTIDE SEQUENCE [LARGE SCALE GENOMIC DNA]</scope>
    <source>
        <strain evidence="2">PB2801</strain>
    </source>
</reference>
<dbReference type="Proteomes" id="UP000008068">
    <property type="component" value="Unassembled WGS sequence"/>
</dbReference>
<proteinExistence type="predicted"/>
<dbReference type="AlphaFoldDB" id="G0NV19"/>
<accession>G0NV19</accession>
<gene>
    <name evidence="1" type="ORF">CAEBREN_09614</name>
</gene>
<sequence length="153" mass="18450">MHPTLTNRKLEEKNEQIWKQYTEACKIRNKKCEEWDTLDKNYQKELAKHETDLANLKIQRCQEDRVQAIASFATIDDAYEFRNKLIKLDQNHIRLSEENSRESAGSNGVMLRRWLFWDLEFPQMLPHQNYISNSRVWHYQPNPMELRRRATVG</sequence>
<dbReference type="EMBL" id="GL379953">
    <property type="protein sequence ID" value="EGT38056.1"/>
    <property type="molecule type" value="Genomic_DNA"/>
</dbReference>
<evidence type="ECO:0000313" key="2">
    <source>
        <dbReference type="Proteomes" id="UP000008068"/>
    </source>
</evidence>
<dbReference type="InParanoid" id="G0NV19"/>